<accession>A0A4Z2HIR0</accession>
<comment type="caution">
    <text evidence="2">The sequence shown here is derived from an EMBL/GenBank/DDBJ whole genome shotgun (WGS) entry which is preliminary data.</text>
</comment>
<evidence type="ECO:0000313" key="2">
    <source>
        <dbReference type="EMBL" id="TNN65696.1"/>
    </source>
</evidence>
<sequence length="103" mass="11782">MEGQGRTYMGLDRYQRKFPSSQIHPPRHGSPSHHADRTKSHSSTRHSSPGLTYHYTHRDVRADGSTGRRARSHKGGGYFSPVDASRLWGSALVRFDWHQQAWL</sequence>
<evidence type="ECO:0000256" key="1">
    <source>
        <dbReference type="SAM" id="MobiDB-lite"/>
    </source>
</evidence>
<organism evidence="2 3">
    <name type="scientific">Liparis tanakae</name>
    <name type="common">Tanaka's snailfish</name>
    <dbReference type="NCBI Taxonomy" id="230148"/>
    <lineage>
        <taxon>Eukaryota</taxon>
        <taxon>Metazoa</taxon>
        <taxon>Chordata</taxon>
        <taxon>Craniata</taxon>
        <taxon>Vertebrata</taxon>
        <taxon>Euteleostomi</taxon>
        <taxon>Actinopterygii</taxon>
        <taxon>Neopterygii</taxon>
        <taxon>Teleostei</taxon>
        <taxon>Neoteleostei</taxon>
        <taxon>Acanthomorphata</taxon>
        <taxon>Eupercaria</taxon>
        <taxon>Perciformes</taxon>
        <taxon>Cottioidei</taxon>
        <taxon>Cottales</taxon>
        <taxon>Liparidae</taxon>
        <taxon>Liparis</taxon>
    </lineage>
</organism>
<dbReference type="AlphaFoldDB" id="A0A4Z2HIR0"/>
<gene>
    <name evidence="2" type="ORF">EYF80_024100</name>
</gene>
<keyword evidence="3" id="KW-1185">Reference proteome</keyword>
<proteinExistence type="predicted"/>
<dbReference type="Proteomes" id="UP000314294">
    <property type="component" value="Unassembled WGS sequence"/>
</dbReference>
<dbReference type="EMBL" id="SRLO01000231">
    <property type="protein sequence ID" value="TNN65696.1"/>
    <property type="molecule type" value="Genomic_DNA"/>
</dbReference>
<name>A0A4Z2HIR0_9TELE</name>
<protein>
    <submittedName>
        <fullName evidence="2">Uncharacterized protein</fullName>
    </submittedName>
</protein>
<feature type="region of interest" description="Disordered" evidence="1">
    <location>
        <begin position="1"/>
        <end position="76"/>
    </location>
</feature>
<reference evidence="2 3" key="1">
    <citation type="submission" date="2019-03" db="EMBL/GenBank/DDBJ databases">
        <title>First draft genome of Liparis tanakae, snailfish: a comprehensive survey of snailfish specific genes.</title>
        <authorList>
            <person name="Kim W."/>
            <person name="Song I."/>
            <person name="Jeong J.-H."/>
            <person name="Kim D."/>
            <person name="Kim S."/>
            <person name="Ryu S."/>
            <person name="Song J.Y."/>
            <person name="Lee S.K."/>
        </authorList>
    </citation>
    <scope>NUCLEOTIDE SEQUENCE [LARGE SCALE GENOMIC DNA]</scope>
    <source>
        <tissue evidence="2">Muscle</tissue>
    </source>
</reference>
<evidence type="ECO:0000313" key="3">
    <source>
        <dbReference type="Proteomes" id="UP000314294"/>
    </source>
</evidence>